<dbReference type="Gene3D" id="1.10.600.10">
    <property type="entry name" value="Farnesyl Diphosphate Synthase"/>
    <property type="match status" value="1"/>
</dbReference>
<feature type="region of interest" description="Disordered" evidence="1">
    <location>
        <begin position="1102"/>
        <end position="1144"/>
    </location>
</feature>
<evidence type="ECO:0000256" key="1">
    <source>
        <dbReference type="SAM" id="MobiDB-lite"/>
    </source>
</evidence>
<feature type="region of interest" description="Disordered" evidence="1">
    <location>
        <begin position="961"/>
        <end position="1007"/>
    </location>
</feature>
<dbReference type="InterPro" id="IPR002060">
    <property type="entry name" value="Squ/phyt_synthse"/>
</dbReference>
<evidence type="ECO:0000313" key="3">
    <source>
        <dbReference type="Proteomes" id="UP000815677"/>
    </source>
</evidence>
<name>A0ABQ0MAM6_MYCCL</name>
<dbReference type="Proteomes" id="UP000815677">
    <property type="component" value="Unassembled WGS sequence"/>
</dbReference>
<feature type="compositionally biased region" description="Acidic residues" evidence="1">
    <location>
        <begin position="998"/>
        <end position="1007"/>
    </location>
</feature>
<protein>
    <submittedName>
        <fullName evidence="2">Uncharacterized protein</fullName>
    </submittedName>
</protein>
<feature type="compositionally biased region" description="Polar residues" evidence="1">
    <location>
        <begin position="987"/>
        <end position="996"/>
    </location>
</feature>
<feature type="region of interest" description="Disordered" evidence="1">
    <location>
        <begin position="262"/>
        <end position="283"/>
    </location>
</feature>
<reference evidence="2" key="1">
    <citation type="submission" date="2014-09" db="EMBL/GenBank/DDBJ databases">
        <title>Genome sequence of the luminous mushroom Mycena chlorophos for searching fungal bioluminescence genes.</title>
        <authorList>
            <person name="Tanaka Y."/>
            <person name="Kasuga D."/>
            <person name="Oba Y."/>
            <person name="Hase S."/>
            <person name="Sato K."/>
            <person name="Oba Y."/>
            <person name="Sakakibara Y."/>
        </authorList>
    </citation>
    <scope>NUCLEOTIDE SEQUENCE</scope>
</reference>
<sequence>MIRSWSATFSTELAMVQDTVSNATIGAMRMQFWRDALRDIFADKPPRHPIALALHQATKTADIPAYYLKRIVDARDAELRSASTFQTSGALEGHAESVSSSLLYLLLALKGLGGSETLAHAASHLGTAQTVATLLRGLPYHASRRQLPLPLDICARHGVKQEEVFRRGGDASGIDAAVYDVAVLANDHLLTARDMFKESGGKVPGLAMPVFLAAVPVASFLEQLERANFDVFDKSLAFLKFLDSVRMIVAAVTEAHRPLLRPSSRAERPPSFTPLMAPPATESSRVSSPYMLVDESLPPVPPNFFDDAPEEVIQLLIFSLHDPSAFSAVNTRLHRIARTPWVVAQYFMQRHGKIEALFHALGRGRLLSPEVLNILLASGAVLSRYLVQVAFHHFFFTSSHFLKPSTPWVRSMSLAHFSHFLAVAAERLGDIPRGKAQDDGSVLMTFLKDAKLQNKRISFEQVRDIFEKYHFMPFHNRDPLMTQLPLVLAVEPRLLPCAVANGFHMDSKYRDFVFRKMFEHSDGVQQQEKAIEIADKVRDLCNLDASMFLSRTVAAEVLLESETNEAGYKALKRLDRSGDLEFPLTDLVKDLFMKARAITTSSTRQILTKLYTDFLAPSPGKGTNVDPLVRRAMLLTVFAADPPVSIAAIPERLKVLDLGSLSLDDGADVLLSAFVERTTPLFEYFRRQGVPSERGGTRKVTNAELRTLAEDVAVRCLTREQKGKTMKRLHDAYPSVKARVEAAVAELGISLEDLEGGEIKYASLARSSDCWAGVSDDSDTESESEGDEEDEDDDMDVDEDEAEGWSGDEDETSSTSDASRDLGNISLEPLSVMLRRDESSQRQRTRRRRHYFYSNSTHNGSRRPANSESVSSWIKTEFSPTSACVAQFLLHAVVNGNSSVLSAYLFSPGASSNSVVPITFKHFQVLAKMGKSSGDYYLFERIKGGAPFYATEHDYMSPIVKQEKDAEVKPEPSDAKLESRRRPRRSAATSNHSYTVPDSDDEAIADEDDLNDEFVEYRKGGAKRKRTIKVKEEKKPVTQSHLQRWIAALSGLQKEEEKKYREKKKKVIEEARAAGNTGKLRVPKNDFLRSLNYQLRQLRGQDEQERRLLAPAAPASDPVDSDADDDTEYRQRPRKKRKTTTAAA</sequence>
<feature type="compositionally biased region" description="Polar residues" evidence="1">
    <location>
        <begin position="853"/>
        <end position="868"/>
    </location>
</feature>
<feature type="region of interest" description="Disordered" evidence="1">
    <location>
        <begin position="770"/>
        <end position="868"/>
    </location>
</feature>
<dbReference type="EMBL" id="DF849942">
    <property type="protein sequence ID" value="GAT60282.1"/>
    <property type="molecule type" value="Genomic_DNA"/>
</dbReference>
<organism evidence="2 3">
    <name type="scientific">Mycena chlorophos</name>
    <name type="common">Agaric fungus</name>
    <name type="synonym">Agaricus chlorophos</name>
    <dbReference type="NCBI Taxonomy" id="658473"/>
    <lineage>
        <taxon>Eukaryota</taxon>
        <taxon>Fungi</taxon>
        <taxon>Dikarya</taxon>
        <taxon>Basidiomycota</taxon>
        <taxon>Agaricomycotina</taxon>
        <taxon>Agaricomycetes</taxon>
        <taxon>Agaricomycetidae</taxon>
        <taxon>Agaricales</taxon>
        <taxon>Marasmiineae</taxon>
        <taxon>Mycenaceae</taxon>
        <taxon>Mycena</taxon>
    </lineage>
</organism>
<keyword evidence="3" id="KW-1185">Reference proteome</keyword>
<dbReference type="InterPro" id="IPR008949">
    <property type="entry name" value="Isoprenoid_synthase_dom_sf"/>
</dbReference>
<dbReference type="Pfam" id="PF00494">
    <property type="entry name" value="SQS_PSY"/>
    <property type="match status" value="1"/>
</dbReference>
<feature type="compositionally biased region" description="Acidic residues" evidence="1">
    <location>
        <begin position="776"/>
        <end position="812"/>
    </location>
</feature>
<gene>
    <name evidence="2" type="ORF">MCHLO_16438</name>
</gene>
<accession>A0ABQ0MAM6</accession>
<dbReference type="SUPFAM" id="SSF48576">
    <property type="entry name" value="Terpenoid synthases"/>
    <property type="match status" value="1"/>
</dbReference>
<feature type="compositionally biased region" description="Basic residues" evidence="1">
    <location>
        <begin position="1132"/>
        <end position="1144"/>
    </location>
</feature>
<evidence type="ECO:0000313" key="2">
    <source>
        <dbReference type="EMBL" id="GAT60282.1"/>
    </source>
</evidence>
<proteinExistence type="predicted"/>
<feature type="compositionally biased region" description="Basic and acidic residues" evidence="1">
    <location>
        <begin position="961"/>
        <end position="980"/>
    </location>
</feature>